<accession>A0A4R6M3P9</accession>
<dbReference type="PANTHER" id="PTHR43316">
    <property type="entry name" value="HYDROLASE, HALOACID DELAHOGENASE-RELATED"/>
    <property type="match status" value="1"/>
</dbReference>
<dbReference type="Pfam" id="PF00702">
    <property type="entry name" value="Hydrolase"/>
    <property type="match status" value="1"/>
</dbReference>
<dbReference type="OrthoDB" id="9785638at2"/>
<evidence type="ECO:0000256" key="1">
    <source>
        <dbReference type="ARBA" id="ARBA00022801"/>
    </source>
</evidence>
<dbReference type="Gene3D" id="1.10.150.750">
    <property type="match status" value="1"/>
</dbReference>
<dbReference type="SFLD" id="SFLDS00003">
    <property type="entry name" value="Haloacid_Dehalogenase"/>
    <property type="match status" value="1"/>
</dbReference>
<dbReference type="NCBIfam" id="TIGR01428">
    <property type="entry name" value="HAD_type_II"/>
    <property type="match status" value="1"/>
</dbReference>
<dbReference type="InterPro" id="IPR006439">
    <property type="entry name" value="HAD-SF_hydro_IA"/>
</dbReference>
<dbReference type="InterPro" id="IPR051540">
    <property type="entry name" value="S-2-haloacid_dehalogenase"/>
</dbReference>
<dbReference type="NCBIfam" id="TIGR01493">
    <property type="entry name" value="HAD-SF-IA-v2"/>
    <property type="match status" value="1"/>
</dbReference>
<dbReference type="CDD" id="cd02588">
    <property type="entry name" value="HAD_L2-DEX"/>
    <property type="match status" value="1"/>
</dbReference>
<dbReference type="InterPro" id="IPR036412">
    <property type="entry name" value="HAD-like_sf"/>
</dbReference>
<keyword evidence="1" id="KW-0378">Hydrolase</keyword>
<dbReference type="NCBIfam" id="TIGR01549">
    <property type="entry name" value="HAD-SF-IA-v1"/>
    <property type="match status" value="1"/>
</dbReference>
<evidence type="ECO:0000313" key="3">
    <source>
        <dbReference type="Proteomes" id="UP000294656"/>
    </source>
</evidence>
<comment type="caution">
    <text evidence="2">The sequence shown here is derived from an EMBL/GenBank/DDBJ whole genome shotgun (WGS) entry which is preliminary data.</text>
</comment>
<dbReference type="RefSeq" id="WP_133505211.1">
    <property type="nucleotide sequence ID" value="NZ_SNXC01000017.1"/>
</dbReference>
<dbReference type="InterPro" id="IPR023214">
    <property type="entry name" value="HAD_sf"/>
</dbReference>
<dbReference type="Gene3D" id="3.40.50.1000">
    <property type="entry name" value="HAD superfamily/HAD-like"/>
    <property type="match status" value="1"/>
</dbReference>
<dbReference type="SUPFAM" id="SSF56784">
    <property type="entry name" value="HAD-like"/>
    <property type="match status" value="1"/>
</dbReference>
<dbReference type="AlphaFoldDB" id="A0A4R6M3P9"/>
<dbReference type="GO" id="GO:0019120">
    <property type="term" value="F:hydrolase activity, acting on acid halide bonds, in C-halide compounds"/>
    <property type="evidence" value="ECO:0007669"/>
    <property type="project" value="InterPro"/>
</dbReference>
<name>A0A4R6M3P9_9GAMM</name>
<gene>
    <name evidence="2" type="ORF">DFP79_3536</name>
</gene>
<reference evidence="2 3" key="1">
    <citation type="submission" date="2019-03" db="EMBL/GenBank/DDBJ databases">
        <title>Genomic Encyclopedia of Type Strains, Phase III (KMG-III): the genomes of soil and plant-associated and newly described type strains.</title>
        <authorList>
            <person name="Whitman W."/>
        </authorList>
    </citation>
    <scope>NUCLEOTIDE SEQUENCE [LARGE SCALE GENOMIC DNA]</scope>
    <source>
        <strain evidence="2 3">CECT 7378</strain>
    </source>
</reference>
<organism evidence="2 3">
    <name type="scientific">Marinomonas balearica</name>
    <dbReference type="NCBI Taxonomy" id="491947"/>
    <lineage>
        <taxon>Bacteria</taxon>
        <taxon>Pseudomonadati</taxon>
        <taxon>Pseudomonadota</taxon>
        <taxon>Gammaproteobacteria</taxon>
        <taxon>Oceanospirillales</taxon>
        <taxon>Oceanospirillaceae</taxon>
        <taxon>Marinomonas</taxon>
    </lineage>
</organism>
<dbReference type="SFLD" id="SFLDG01129">
    <property type="entry name" value="C1.5:_HAD__Beta-PGM__Phosphata"/>
    <property type="match status" value="1"/>
</dbReference>
<keyword evidence="3" id="KW-1185">Reference proteome</keyword>
<proteinExistence type="predicted"/>
<evidence type="ECO:0000313" key="2">
    <source>
        <dbReference type="EMBL" id="TDO95295.1"/>
    </source>
</evidence>
<dbReference type="PANTHER" id="PTHR43316:SF9">
    <property type="entry name" value="ACID DEHALOGENASE, PUTATIVE (AFU_ORTHOLOGUE AFUA_6G14460)-RELATED"/>
    <property type="match status" value="1"/>
</dbReference>
<dbReference type="Proteomes" id="UP000294656">
    <property type="component" value="Unassembled WGS sequence"/>
</dbReference>
<dbReference type="InterPro" id="IPR006328">
    <property type="entry name" value="2-HAD"/>
</dbReference>
<sequence length="222" mass="25602">MSELNPKYITFDCYGTLIRFQMGPTARRVFEDRISAEDMDQFVKDFSAYRLDEVLGDWKPYDQVVCNAVKRTCKRWGIEYRDDEGMIFYNAVPTWGAHPDVPDALKRLASKYKLVALTNAMDDQIPHNIEKLGAPFHAVYTAEQAQSYKPRMKGFEYMLEQLGCEPEDLLHVSSSLRYDLMTANDMGIKNKIFVNRGHEPSTPFYEYQEVNDLAELADLLGV</sequence>
<protein>
    <submittedName>
        <fullName evidence="2">2-haloacid dehalogenase</fullName>
    </submittedName>
</protein>
<dbReference type="EMBL" id="SNXC01000017">
    <property type="protein sequence ID" value="TDO95295.1"/>
    <property type="molecule type" value="Genomic_DNA"/>
</dbReference>